<reference evidence="2" key="1">
    <citation type="journal article" date="2019" name="Int. J. Syst. Evol. Microbiol.">
        <title>The Global Catalogue of Microorganisms (GCM) 10K type strain sequencing project: providing services to taxonomists for standard genome sequencing and annotation.</title>
        <authorList>
            <consortium name="The Broad Institute Genomics Platform"/>
            <consortium name="The Broad Institute Genome Sequencing Center for Infectious Disease"/>
            <person name="Wu L."/>
            <person name="Ma J."/>
        </authorList>
    </citation>
    <scope>NUCLEOTIDE SEQUENCE [LARGE SCALE GENOMIC DNA]</scope>
    <source>
        <strain evidence="2">CGMCC 1.16060</strain>
    </source>
</reference>
<accession>A0ABQ1V0N3</accession>
<sequence>MNNKMILPSLWILLAIGCKENVNNTKIVQQSKSQVETVIVAKPDSISIVKNKKLIENELKEVLPDSTVNKLLILENNESLQKFYKDYKTISTIDRLRESPVVIFISKDKSQYLLAYQYEGNTKNNFSCFEIGYFENEKKLNQNSSYNVEDKIFETESKLSLGISLERLIEIKGNSYKTKNDKDESILTYRIDNYEKSSFLKKYNMPGYFMEFRLKNNKITKILFGFDYP</sequence>
<dbReference type="RefSeq" id="WP_163396757.1">
    <property type="nucleotide sequence ID" value="NZ_BMKP01000018.1"/>
</dbReference>
<organism evidence="1 2">
    <name type="scientific">Flavobacterium limi</name>
    <dbReference type="NCBI Taxonomy" id="2045105"/>
    <lineage>
        <taxon>Bacteria</taxon>
        <taxon>Pseudomonadati</taxon>
        <taxon>Bacteroidota</taxon>
        <taxon>Flavobacteriia</taxon>
        <taxon>Flavobacteriales</taxon>
        <taxon>Flavobacteriaceae</taxon>
        <taxon>Flavobacterium</taxon>
    </lineage>
</organism>
<gene>
    <name evidence="1" type="ORF">GCM10011518_44440</name>
</gene>
<protein>
    <recommendedName>
        <fullName evidence="3">Lipoprotein</fullName>
    </recommendedName>
</protein>
<name>A0ABQ1V0N3_9FLAO</name>
<evidence type="ECO:0008006" key="3">
    <source>
        <dbReference type="Google" id="ProtNLM"/>
    </source>
</evidence>
<dbReference type="Proteomes" id="UP000655016">
    <property type="component" value="Unassembled WGS sequence"/>
</dbReference>
<comment type="caution">
    <text evidence="1">The sequence shown here is derived from an EMBL/GenBank/DDBJ whole genome shotgun (WGS) entry which is preliminary data.</text>
</comment>
<evidence type="ECO:0000313" key="2">
    <source>
        <dbReference type="Proteomes" id="UP000655016"/>
    </source>
</evidence>
<dbReference type="EMBL" id="BMKP01000018">
    <property type="protein sequence ID" value="GGF30304.1"/>
    <property type="molecule type" value="Genomic_DNA"/>
</dbReference>
<dbReference type="PROSITE" id="PS51257">
    <property type="entry name" value="PROKAR_LIPOPROTEIN"/>
    <property type="match status" value="1"/>
</dbReference>
<keyword evidence="2" id="KW-1185">Reference proteome</keyword>
<evidence type="ECO:0000313" key="1">
    <source>
        <dbReference type="EMBL" id="GGF30304.1"/>
    </source>
</evidence>
<proteinExistence type="predicted"/>